<gene>
    <name evidence="1" type="ORF">HPB47_000164</name>
</gene>
<sequence length="65" mass="7348">PAKKTDEEEERLIVAAAVADPFLSAREIRDELHRRLKEAGSHNFVAARRLEFAQALRPVHTLATE</sequence>
<evidence type="ECO:0000313" key="1">
    <source>
        <dbReference type="EMBL" id="KAG0424074.1"/>
    </source>
</evidence>
<proteinExistence type="predicted"/>
<comment type="caution">
    <text evidence="1">The sequence shown here is derived from an EMBL/GenBank/DDBJ whole genome shotgun (WGS) entry which is preliminary data.</text>
</comment>
<accession>A0AC60PSV1</accession>
<dbReference type="EMBL" id="JABSTQ010010019">
    <property type="protein sequence ID" value="KAG0424074.1"/>
    <property type="molecule type" value="Genomic_DNA"/>
</dbReference>
<keyword evidence="2" id="KW-1185">Reference proteome</keyword>
<organism evidence="1 2">
    <name type="scientific">Ixodes persulcatus</name>
    <name type="common">Taiga tick</name>
    <dbReference type="NCBI Taxonomy" id="34615"/>
    <lineage>
        <taxon>Eukaryota</taxon>
        <taxon>Metazoa</taxon>
        <taxon>Ecdysozoa</taxon>
        <taxon>Arthropoda</taxon>
        <taxon>Chelicerata</taxon>
        <taxon>Arachnida</taxon>
        <taxon>Acari</taxon>
        <taxon>Parasitiformes</taxon>
        <taxon>Ixodida</taxon>
        <taxon>Ixodoidea</taxon>
        <taxon>Ixodidae</taxon>
        <taxon>Ixodinae</taxon>
        <taxon>Ixodes</taxon>
    </lineage>
</organism>
<reference evidence="1 2" key="1">
    <citation type="journal article" date="2020" name="Cell">
        <title>Large-Scale Comparative Analyses of Tick Genomes Elucidate Their Genetic Diversity and Vector Capacities.</title>
        <authorList>
            <consortium name="Tick Genome and Microbiome Consortium (TIGMIC)"/>
            <person name="Jia N."/>
            <person name="Wang J."/>
            <person name="Shi W."/>
            <person name="Du L."/>
            <person name="Sun Y."/>
            <person name="Zhan W."/>
            <person name="Jiang J.F."/>
            <person name="Wang Q."/>
            <person name="Zhang B."/>
            <person name="Ji P."/>
            <person name="Bell-Sakyi L."/>
            <person name="Cui X.M."/>
            <person name="Yuan T.T."/>
            <person name="Jiang B.G."/>
            <person name="Yang W.F."/>
            <person name="Lam T.T."/>
            <person name="Chang Q.C."/>
            <person name="Ding S.J."/>
            <person name="Wang X.J."/>
            <person name="Zhu J.G."/>
            <person name="Ruan X.D."/>
            <person name="Zhao L."/>
            <person name="Wei J.T."/>
            <person name="Ye R.Z."/>
            <person name="Que T.C."/>
            <person name="Du C.H."/>
            <person name="Zhou Y.H."/>
            <person name="Cheng J.X."/>
            <person name="Dai P.F."/>
            <person name="Guo W.B."/>
            <person name="Han X.H."/>
            <person name="Huang E.J."/>
            <person name="Li L.F."/>
            <person name="Wei W."/>
            <person name="Gao Y.C."/>
            <person name="Liu J.Z."/>
            <person name="Shao H.Z."/>
            <person name="Wang X."/>
            <person name="Wang C.C."/>
            <person name="Yang T.C."/>
            <person name="Huo Q.B."/>
            <person name="Li W."/>
            <person name="Chen H.Y."/>
            <person name="Chen S.E."/>
            <person name="Zhou L.G."/>
            <person name="Ni X.B."/>
            <person name="Tian J.H."/>
            <person name="Sheng Y."/>
            <person name="Liu T."/>
            <person name="Pan Y.S."/>
            <person name="Xia L.Y."/>
            <person name="Li J."/>
            <person name="Zhao F."/>
            <person name="Cao W.C."/>
        </authorList>
    </citation>
    <scope>NUCLEOTIDE SEQUENCE [LARGE SCALE GENOMIC DNA]</scope>
    <source>
        <strain evidence="1">Iper-2018</strain>
    </source>
</reference>
<dbReference type="Proteomes" id="UP000805193">
    <property type="component" value="Unassembled WGS sequence"/>
</dbReference>
<protein>
    <submittedName>
        <fullName evidence="1">Uncharacterized protein</fullName>
    </submittedName>
</protein>
<evidence type="ECO:0000313" key="2">
    <source>
        <dbReference type="Proteomes" id="UP000805193"/>
    </source>
</evidence>
<feature type="non-terminal residue" evidence="1">
    <location>
        <position position="1"/>
    </location>
</feature>
<name>A0AC60PSV1_IXOPE</name>